<dbReference type="Proteomes" id="UP001139125">
    <property type="component" value="Unassembled WGS sequence"/>
</dbReference>
<organism evidence="5 6">
    <name type="scientific">Gracilimonas sediminicola</name>
    <dbReference type="NCBI Taxonomy" id="2952158"/>
    <lineage>
        <taxon>Bacteria</taxon>
        <taxon>Pseudomonadati</taxon>
        <taxon>Balneolota</taxon>
        <taxon>Balneolia</taxon>
        <taxon>Balneolales</taxon>
        <taxon>Balneolaceae</taxon>
        <taxon>Gracilimonas</taxon>
    </lineage>
</organism>
<dbReference type="SUPFAM" id="SSF56219">
    <property type="entry name" value="DNase I-like"/>
    <property type="match status" value="1"/>
</dbReference>
<gene>
    <name evidence="5" type="ORF">NM125_11155</name>
</gene>
<dbReference type="Gene3D" id="2.60.40.4070">
    <property type="match status" value="1"/>
</dbReference>
<dbReference type="InterPro" id="IPR005135">
    <property type="entry name" value="Endo/exonuclease/phosphatase"/>
</dbReference>
<dbReference type="InterPro" id="IPR043744">
    <property type="entry name" value="DUF5689"/>
</dbReference>
<dbReference type="Pfam" id="PF18942">
    <property type="entry name" value="DUF5689"/>
    <property type="match status" value="1"/>
</dbReference>
<dbReference type="Pfam" id="PF03372">
    <property type="entry name" value="Exo_endo_phos"/>
    <property type="match status" value="1"/>
</dbReference>
<keyword evidence="6" id="KW-1185">Reference proteome</keyword>
<evidence type="ECO:0000256" key="1">
    <source>
        <dbReference type="SAM" id="SignalP"/>
    </source>
</evidence>
<comment type="caution">
    <text evidence="5">The sequence shown here is derived from an EMBL/GenBank/DDBJ whole genome shotgun (WGS) entry which is preliminary data.</text>
</comment>
<dbReference type="Gene3D" id="3.60.10.10">
    <property type="entry name" value="Endonuclease/exonuclease/phosphatase"/>
    <property type="match status" value="1"/>
</dbReference>
<proteinExistence type="predicted"/>
<protein>
    <submittedName>
        <fullName evidence="5">T9SS type A sorting domain-containing protein</fullName>
    </submittedName>
</protein>
<feature type="signal peptide" evidence="1">
    <location>
        <begin position="1"/>
        <end position="23"/>
    </location>
</feature>
<dbReference type="AlphaFoldDB" id="A0A9X2RG44"/>
<dbReference type="RefSeq" id="WP_255135011.1">
    <property type="nucleotide sequence ID" value="NZ_JANDBC010000002.1"/>
</dbReference>
<evidence type="ECO:0000259" key="3">
    <source>
        <dbReference type="Pfam" id="PF18942"/>
    </source>
</evidence>
<evidence type="ECO:0000259" key="2">
    <source>
        <dbReference type="Pfam" id="PF03372"/>
    </source>
</evidence>
<dbReference type="InterPro" id="IPR036691">
    <property type="entry name" value="Endo/exonu/phosph_ase_sf"/>
</dbReference>
<evidence type="ECO:0000313" key="5">
    <source>
        <dbReference type="EMBL" id="MCP9292137.1"/>
    </source>
</evidence>
<feature type="domain" description="Endonuclease/exonuclease/phosphatase" evidence="2">
    <location>
        <begin position="230"/>
        <end position="444"/>
    </location>
</feature>
<evidence type="ECO:0000259" key="4">
    <source>
        <dbReference type="Pfam" id="PF18962"/>
    </source>
</evidence>
<name>A0A9X2RG44_9BACT</name>
<sequence length="588" mass="65621">MKKTRYTLLTLFALLFSVNSLFAQDPIPISEAREQAEGTTVTVSGHVTVTDEFSGPVYFQDETGAIAWFDFDNMREEFTLDVQRGDSIVVTGEIGFFNDLLQVVNATSWEFFPDSTHKTTPAEITVEEMNSGDFESQLVSMIVDIDHTGSLQGNTNYDISDNSGTGELRIDRFTNLVGAEAPEGVTTIVGVVGRFRDTFQLLPRDTEDLNADPFEYPGEEVSKDQTFEVATWNIEWFGATGQGQGPDDEAEQMANVATVITEVDADLYAFQEISSSTAFADLIAGLEGYGGFMADFSQSQKTAFVFKRATIDSLDSGMITSGMTQSNWANGRYPLFFRFNATVEGETREIYAFNIHAKAFDDFNSYNQRENASAELKQYLDSEREAENVIFLGDYNDTIEGSITSGQDSPYDNFDEDEEYTILTKSLEERGFASQASGSFIDHITITSELTDEYIVATERVENTTYIGSYLSSTSDHYPIWTRFQFTTLVSNEEDLTEQPVNFSLEQNYPNPFNPTTQISYRLAESGFVQLEVFDVMGRKVATLVRKNQSAGEKTVSFDASNLSSGVYIYRLSTAGGKQLTRKMMLIK</sequence>
<dbReference type="Pfam" id="PF18962">
    <property type="entry name" value="Por_Secre_tail"/>
    <property type="match status" value="1"/>
</dbReference>
<accession>A0A9X2RG44</accession>
<keyword evidence="1" id="KW-0732">Signal</keyword>
<dbReference type="NCBIfam" id="TIGR04183">
    <property type="entry name" value="Por_Secre_tail"/>
    <property type="match status" value="1"/>
</dbReference>
<dbReference type="EMBL" id="JANDBC010000002">
    <property type="protein sequence ID" value="MCP9292137.1"/>
    <property type="molecule type" value="Genomic_DNA"/>
</dbReference>
<feature type="chain" id="PRO_5040764206" evidence="1">
    <location>
        <begin position="24"/>
        <end position="588"/>
    </location>
</feature>
<reference evidence="5" key="1">
    <citation type="submission" date="2022-06" db="EMBL/GenBank/DDBJ databases">
        <title>Gracilimonas sp. CAU 1638 isolated from sea sediment.</title>
        <authorList>
            <person name="Kim W."/>
        </authorList>
    </citation>
    <scope>NUCLEOTIDE SEQUENCE</scope>
    <source>
        <strain evidence="5">CAU 1638</strain>
    </source>
</reference>
<dbReference type="InterPro" id="IPR010916">
    <property type="entry name" value="TonB_box_CS"/>
</dbReference>
<feature type="domain" description="DUF5689" evidence="3">
    <location>
        <begin position="94"/>
        <end position="208"/>
    </location>
</feature>
<dbReference type="PROSITE" id="PS00430">
    <property type="entry name" value="TONB_DEPENDENT_REC_1"/>
    <property type="match status" value="1"/>
</dbReference>
<feature type="domain" description="Secretion system C-terminal sorting" evidence="4">
    <location>
        <begin position="509"/>
        <end position="584"/>
    </location>
</feature>
<evidence type="ECO:0000313" key="6">
    <source>
        <dbReference type="Proteomes" id="UP001139125"/>
    </source>
</evidence>
<dbReference type="GO" id="GO:0003824">
    <property type="term" value="F:catalytic activity"/>
    <property type="evidence" value="ECO:0007669"/>
    <property type="project" value="InterPro"/>
</dbReference>
<dbReference type="InterPro" id="IPR026444">
    <property type="entry name" value="Secre_tail"/>
</dbReference>